<dbReference type="AlphaFoldDB" id="A0A2J6RN65"/>
<reference evidence="1 2" key="1">
    <citation type="submission" date="2016-04" db="EMBL/GenBank/DDBJ databases">
        <title>A degradative enzymes factory behind the ericoid mycorrhizal symbiosis.</title>
        <authorList>
            <consortium name="DOE Joint Genome Institute"/>
            <person name="Martino E."/>
            <person name="Morin E."/>
            <person name="Grelet G."/>
            <person name="Kuo A."/>
            <person name="Kohler A."/>
            <person name="Daghino S."/>
            <person name="Barry K."/>
            <person name="Choi C."/>
            <person name="Cichocki N."/>
            <person name="Clum A."/>
            <person name="Copeland A."/>
            <person name="Hainaut M."/>
            <person name="Haridas S."/>
            <person name="Labutti K."/>
            <person name="Lindquist E."/>
            <person name="Lipzen A."/>
            <person name="Khouja H.-R."/>
            <person name="Murat C."/>
            <person name="Ohm R."/>
            <person name="Olson A."/>
            <person name="Spatafora J."/>
            <person name="Veneault-Fourrey C."/>
            <person name="Henrissat B."/>
            <person name="Grigoriev I."/>
            <person name="Martin F."/>
            <person name="Perotto S."/>
        </authorList>
    </citation>
    <scope>NUCLEOTIDE SEQUENCE [LARGE SCALE GENOMIC DNA]</scope>
    <source>
        <strain evidence="1 2">F</strain>
    </source>
</reference>
<gene>
    <name evidence="1" type="ORF">L207DRAFT_529878</name>
</gene>
<evidence type="ECO:0000313" key="2">
    <source>
        <dbReference type="Proteomes" id="UP000235786"/>
    </source>
</evidence>
<protein>
    <submittedName>
        <fullName evidence="1">Uncharacterized protein</fullName>
    </submittedName>
</protein>
<evidence type="ECO:0000313" key="1">
    <source>
        <dbReference type="EMBL" id="PMD39956.1"/>
    </source>
</evidence>
<dbReference type="Proteomes" id="UP000235786">
    <property type="component" value="Unassembled WGS sequence"/>
</dbReference>
<accession>A0A2J6RN65</accession>
<proteinExistence type="predicted"/>
<name>A0A2J6RN65_HYAVF</name>
<keyword evidence="2" id="KW-1185">Reference proteome</keyword>
<organism evidence="1 2">
    <name type="scientific">Hyaloscypha variabilis (strain UAMH 11265 / GT02V1 / F)</name>
    <name type="common">Meliniomyces variabilis</name>
    <dbReference type="NCBI Taxonomy" id="1149755"/>
    <lineage>
        <taxon>Eukaryota</taxon>
        <taxon>Fungi</taxon>
        <taxon>Dikarya</taxon>
        <taxon>Ascomycota</taxon>
        <taxon>Pezizomycotina</taxon>
        <taxon>Leotiomycetes</taxon>
        <taxon>Helotiales</taxon>
        <taxon>Hyaloscyphaceae</taxon>
        <taxon>Hyaloscypha</taxon>
        <taxon>Hyaloscypha variabilis</taxon>
    </lineage>
</organism>
<sequence length="190" mass="20507">MEESRVAKVAGTEGAATRMRELPGLPPLSRGKVAIKKNCVSRKLSSIGMLVRASQKWGARSKCAYKAWLSLVSVADSFRAMVISIYSSFATLHNAVSFCFDQRCADCKERYINLLLDAQSSTSSMGIPASVSSPSSPGPQLMLDAVYTAVRGKKGNASGQVNLEERKTGYQGYVAVVPRSYNTQRKTANA</sequence>
<dbReference type="EMBL" id="KZ613946">
    <property type="protein sequence ID" value="PMD39956.1"/>
    <property type="molecule type" value="Genomic_DNA"/>
</dbReference>